<proteinExistence type="predicted"/>
<keyword evidence="2" id="KW-1185">Reference proteome</keyword>
<dbReference type="GeneID" id="36330420"/>
<protein>
    <submittedName>
        <fullName evidence="1">Uncharacterized protein</fullName>
    </submittedName>
</protein>
<dbReference type="Proteomes" id="UP000194127">
    <property type="component" value="Unassembled WGS sequence"/>
</dbReference>
<organism evidence="1 2">
    <name type="scientific">Postia placenta MAD-698-R-SB12</name>
    <dbReference type="NCBI Taxonomy" id="670580"/>
    <lineage>
        <taxon>Eukaryota</taxon>
        <taxon>Fungi</taxon>
        <taxon>Dikarya</taxon>
        <taxon>Basidiomycota</taxon>
        <taxon>Agaricomycotina</taxon>
        <taxon>Agaricomycetes</taxon>
        <taxon>Polyporales</taxon>
        <taxon>Adustoporiaceae</taxon>
        <taxon>Rhodonia</taxon>
    </lineage>
</organism>
<reference evidence="1 2" key="1">
    <citation type="submission" date="2017-04" db="EMBL/GenBank/DDBJ databases">
        <title>Genome Sequence of the Model Brown-Rot Fungus Postia placenta SB12.</title>
        <authorList>
            <consortium name="DOE Joint Genome Institute"/>
            <person name="Gaskell J."/>
            <person name="Kersten P."/>
            <person name="Larrondo L.F."/>
            <person name="Canessa P."/>
            <person name="Martinez D."/>
            <person name="Hibbett D."/>
            <person name="Schmoll M."/>
            <person name="Kubicek C.P."/>
            <person name="Martinez A.T."/>
            <person name="Yadav J."/>
            <person name="Master E."/>
            <person name="Magnuson J.K."/>
            <person name="James T."/>
            <person name="Yaver D."/>
            <person name="Berka R."/>
            <person name="Labutti K."/>
            <person name="Lipzen A."/>
            <person name="Aerts A."/>
            <person name="Barry K."/>
            <person name="Henrissat B."/>
            <person name="Blanchette R."/>
            <person name="Grigoriev I."/>
            <person name="Cullen D."/>
        </authorList>
    </citation>
    <scope>NUCLEOTIDE SEQUENCE [LARGE SCALE GENOMIC DNA]</scope>
    <source>
        <strain evidence="1 2">MAD-698-R-SB12</strain>
    </source>
</reference>
<evidence type="ECO:0000313" key="1">
    <source>
        <dbReference type="EMBL" id="OSX62432.1"/>
    </source>
</evidence>
<name>A0A1X6N1T3_9APHY</name>
<accession>A0A1X6N1T3</accession>
<gene>
    <name evidence="1" type="ORF">POSPLADRAFT_1142788</name>
</gene>
<dbReference type="RefSeq" id="XP_024339226.1">
    <property type="nucleotide sequence ID" value="XM_024485471.1"/>
</dbReference>
<evidence type="ECO:0000313" key="2">
    <source>
        <dbReference type="Proteomes" id="UP000194127"/>
    </source>
</evidence>
<sequence length="162" mass="17845">MQNSTPTSGNSDVMYSTAIKKINNTNWALELLKSKELILGGQLLSLLTIRDGLLHLACTAAPGAVTLECLVAFSRVIDTIDMDHITSEVVNQVCHKTMVAYNILDEGVDKLEKLQTELDGCVNWAKEQVCDLKQYQKNVQGEIEKGVAELVEALRIALTEIQ</sequence>
<dbReference type="AlphaFoldDB" id="A0A1X6N1T3"/>
<dbReference type="EMBL" id="KZ110597">
    <property type="protein sequence ID" value="OSX62432.1"/>
    <property type="molecule type" value="Genomic_DNA"/>
</dbReference>